<dbReference type="AlphaFoldDB" id="A0A8J6HBQ4"/>
<proteinExistence type="predicted"/>
<organism evidence="2 3">
    <name type="scientific">Tenebrio molitor</name>
    <name type="common">Yellow mealworm beetle</name>
    <dbReference type="NCBI Taxonomy" id="7067"/>
    <lineage>
        <taxon>Eukaryota</taxon>
        <taxon>Metazoa</taxon>
        <taxon>Ecdysozoa</taxon>
        <taxon>Arthropoda</taxon>
        <taxon>Hexapoda</taxon>
        <taxon>Insecta</taxon>
        <taxon>Pterygota</taxon>
        <taxon>Neoptera</taxon>
        <taxon>Endopterygota</taxon>
        <taxon>Coleoptera</taxon>
        <taxon>Polyphaga</taxon>
        <taxon>Cucujiformia</taxon>
        <taxon>Tenebrionidae</taxon>
        <taxon>Tenebrio</taxon>
    </lineage>
</organism>
<reference evidence="2" key="1">
    <citation type="journal article" date="2020" name="J Insects Food Feed">
        <title>The yellow mealworm (Tenebrio molitor) genome: a resource for the emerging insects as food and feed industry.</title>
        <authorList>
            <person name="Eriksson T."/>
            <person name="Andere A."/>
            <person name="Kelstrup H."/>
            <person name="Emery V."/>
            <person name="Picard C."/>
        </authorList>
    </citation>
    <scope>NUCLEOTIDE SEQUENCE</scope>
    <source>
        <strain evidence="2">Stoneville</strain>
        <tissue evidence="2">Whole head</tissue>
    </source>
</reference>
<feature type="region of interest" description="Disordered" evidence="1">
    <location>
        <begin position="328"/>
        <end position="357"/>
    </location>
</feature>
<reference evidence="2" key="2">
    <citation type="submission" date="2021-08" db="EMBL/GenBank/DDBJ databases">
        <authorList>
            <person name="Eriksson T."/>
        </authorList>
    </citation>
    <scope>NUCLEOTIDE SEQUENCE</scope>
    <source>
        <strain evidence="2">Stoneville</strain>
        <tissue evidence="2">Whole head</tissue>
    </source>
</reference>
<feature type="region of interest" description="Disordered" evidence="1">
    <location>
        <begin position="257"/>
        <end position="284"/>
    </location>
</feature>
<dbReference type="EMBL" id="JABDTM020027239">
    <property type="protein sequence ID" value="KAH0810828.1"/>
    <property type="molecule type" value="Genomic_DNA"/>
</dbReference>
<evidence type="ECO:0000313" key="3">
    <source>
        <dbReference type="Proteomes" id="UP000719412"/>
    </source>
</evidence>
<feature type="region of interest" description="Disordered" evidence="1">
    <location>
        <begin position="108"/>
        <end position="137"/>
    </location>
</feature>
<protein>
    <submittedName>
        <fullName evidence="2">Uncharacterized protein</fullName>
    </submittedName>
</protein>
<gene>
    <name evidence="2" type="ORF">GEV33_011965</name>
</gene>
<comment type="caution">
    <text evidence="2">The sequence shown here is derived from an EMBL/GenBank/DDBJ whole genome shotgun (WGS) entry which is preliminary data.</text>
</comment>
<name>A0A8J6HBQ4_TENMO</name>
<sequence length="652" mass="73066">MLRFSEHIFKIVEPLVTPQQEAANSTFPNRAEQTGGHVIALCGGVRGRKFEIWRRASARRNVSPTAPHKSVIQILSLRRTTRAPMEKFVNTPSRQGHARTAAGAARHAAAPAATAVPTPHLHNAGRRRRLPSAERRRSATHLIRIGTHDSRTNATALPNQPITHFARFQHAPRAIYNTELADAARTCVNGDLHHRRAAEGGQRATLYDGRTQNEMRAEEFAKRSPHLHNGKTHFCQAEFTPERDKTRRRRIRVVRPTTTTAPGPSRCRPDGKKKNIFPLTGAVPPRQHRNLRRAEPASLLNPSAPIHHHHILHGRKRGPRRCHLLHTYRTGTGSPPPSPAESVERGKPHPSSGAAVHVGHHDTDFTVEVHEESALQQYNDTDSCRSFPSSINGGHANLHRQFEVEGCTTWGTWVEWSAPSPLPAERRFIGGVGSARKNAKPEKILPSFSNGPMQIERTSHDEEPANCTAKHFFQQQKACPGQCTRLFKVEKVAGTGGPRISADLCNWHLTPAVSRRKSKFPRARRQECKEIINTRARRGKSLAATRGTAEAALSTRKTQTGKNIPRISIIHAENVDPQVKDVLFVFLLEGHRFLQPQLLQHELGWTRSARTPLSKSLVRCLRRDLAPPRKILFKKIAYGRTEIRHSRLRMQS</sequence>
<evidence type="ECO:0000313" key="2">
    <source>
        <dbReference type="EMBL" id="KAH0810828.1"/>
    </source>
</evidence>
<keyword evidence="3" id="KW-1185">Reference proteome</keyword>
<evidence type="ECO:0000256" key="1">
    <source>
        <dbReference type="SAM" id="MobiDB-lite"/>
    </source>
</evidence>
<accession>A0A8J6HBQ4</accession>
<dbReference type="Proteomes" id="UP000719412">
    <property type="component" value="Unassembled WGS sequence"/>
</dbReference>